<dbReference type="Proteomes" id="UP000016637">
    <property type="component" value="Unassembled WGS sequence"/>
</dbReference>
<dbReference type="PANTHER" id="PTHR30576">
    <property type="entry name" value="COLANIC BIOSYNTHESIS UDP-GLUCOSE LIPID CARRIER TRANSFERASE"/>
    <property type="match status" value="1"/>
</dbReference>
<feature type="transmembrane region" description="Helical" evidence="2">
    <location>
        <begin position="54"/>
        <end position="74"/>
    </location>
</feature>
<keyword evidence="5" id="KW-1185">Reference proteome</keyword>
<feature type="domain" description="Bacterial sugar transferase" evidence="3">
    <location>
        <begin position="48"/>
        <end position="244"/>
    </location>
</feature>
<dbReference type="PANTHER" id="PTHR30576:SF0">
    <property type="entry name" value="UNDECAPRENYL-PHOSPHATE N-ACETYLGALACTOSAMINYL 1-PHOSPHATE TRANSFERASE-RELATED"/>
    <property type="match status" value="1"/>
</dbReference>
<keyword evidence="2" id="KW-1133">Transmembrane helix</keyword>
<comment type="similarity">
    <text evidence="1">Belongs to the bacterial sugar transferase family.</text>
</comment>
<dbReference type="PATRIC" id="fig|1321820.3.peg.1384"/>
<keyword evidence="2" id="KW-0812">Transmembrane</keyword>
<dbReference type="AlphaFoldDB" id="U2S081"/>
<evidence type="ECO:0000256" key="1">
    <source>
        <dbReference type="ARBA" id="ARBA00006464"/>
    </source>
</evidence>
<evidence type="ECO:0000259" key="3">
    <source>
        <dbReference type="Pfam" id="PF02397"/>
    </source>
</evidence>
<proteinExistence type="inferred from homology"/>
<protein>
    <submittedName>
        <fullName evidence="4">Bacterial sugar transferase</fullName>
    </submittedName>
</protein>
<dbReference type="eggNOG" id="COG2148">
    <property type="taxonomic scope" value="Bacteria"/>
</dbReference>
<gene>
    <name evidence="4" type="ORF">HMPREF1983_01434</name>
</gene>
<dbReference type="EMBL" id="AWVP01000098">
    <property type="protein sequence ID" value="ERK56247.1"/>
    <property type="molecule type" value="Genomic_DNA"/>
</dbReference>
<keyword evidence="2" id="KW-0472">Membrane</keyword>
<evidence type="ECO:0000256" key="2">
    <source>
        <dbReference type="SAM" id="Phobius"/>
    </source>
</evidence>
<dbReference type="GO" id="GO:0016780">
    <property type="term" value="F:phosphotransferase activity, for other substituted phosphate groups"/>
    <property type="evidence" value="ECO:0007669"/>
    <property type="project" value="TreeGrafter"/>
</dbReference>
<dbReference type="InterPro" id="IPR003362">
    <property type="entry name" value="Bact_transf"/>
</dbReference>
<accession>U2S081</accession>
<evidence type="ECO:0000313" key="4">
    <source>
        <dbReference type="EMBL" id="ERK56247.1"/>
    </source>
</evidence>
<dbReference type="RefSeq" id="WP_021753083.1">
    <property type="nucleotide sequence ID" value="NZ_KI271844.1"/>
</dbReference>
<sequence>MTEYCGIINRNDFVVRCEMSSIDKRFETEIVDRYKKIIEQRKMSLYLKLFFDKLLALFLLIILSPIILFLALWIKVDSKGPVFYRQERITIYGRPFKIFKFRTMVQDADKIGSSVTLQDDPRISRAGRKLRKLRLDELPQLINVLIGDMSFVGVRPEVAKYVDKYTDEMNATLLLPAGITSPASIEYKDEDDVIALYKDSDLSIDDIYIEKVLPEKMKYNLQYIKEFSILNDIKIMIKTVVVVLR</sequence>
<name>U2S081_9BACL</name>
<reference evidence="4 5" key="1">
    <citation type="submission" date="2013-08" db="EMBL/GenBank/DDBJ databases">
        <authorList>
            <person name="Weinstock G."/>
            <person name="Sodergren E."/>
            <person name="Wylie T."/>
            <person name="Fulton L."/>
            <person name="Fulton R."/>
            <person name="Fronick C."/>
            <person name="O'Laughlin M."/>
            <person name="Godfrey J."/>
            <person name="Miner T."/>
            <person name="Herter B."/>
            <person name="Appelbaum E."/>
            <person name="Cordes M."/>
            <person name="Lek S."/>
            <person name="Wollam A."/>
            <person name="Pepin K.H."/>
            <person name="Palsikar V.B."/>
            <person name="Mitreva M."/>
            <person name="Wilson R.K."/>
        </authorList>
    </citation>
    <scope>NUCLEOTIDE SEQUENCE [LARGE SCALE GENOMIC DNA]</scope>
    <source>
        <strain evidence="4 5">ATCC 700627</strain>
    </source>
</reference>
<organism evidence="4 5">
    <name type="scientific">Gemella bergeri ATCC 700627</name>
    <dbReference type="NCBI Taxonomy" id="1321820"/>
    <lineage>
        <taxon>Bacteria</taxon>
        <taxon>Bacillati</taxon>
        <taxon>Bacillota</taxon>
        <taxon>Bacilli</taxon>
        <taxon>Bacillales</taxon>
        <taxon>Gemellaceae</taxon>
        <taxon>Gemella</taxon>
    </lineage>
</organism>
<dbReference type="Pfam" id="PF02397">
    <property type="entry name" value="Bac_transf"/>
    <property type="match status" value="1"/>
</dbReference>
<evidence type="ECO:0000313" key="5">
    <source>
        <dbReference type="Proteomes" id="UP000016637"/>
    </source>
</evidence>
<dbReference type="HOGENOM" id="CLU_024920_1_2_9"/>
<keyword evidence="4" id="KW-0808">Transferase</keyword>
<comment type="caution">
    <text evidence="4">The sequence shown here is derived from an EMBL/GenBank/DDBJ whole genome shotgun (WGS) entry which is preliminary data.</text>
</comment>